<evidence type="ECO:0000256" key="3">
    <source>
        <dbReference type="ARBA" id="ARBA00022723"/>
    </source>
</evidence>
<keyword evidence="5 7" id="KW-0378">Hydrolase</keyword>
<evidence type="ECO:0000313" key="8">
    <source>
        <dbReference type="EMBL" id="OYQ18055.1"/>
    </source>
</evidence>
<sequence length="190" mass="20474">MIDIEAVIEAGDWAALLGGDDAAVEALAIQTLRHGLAADPALAPFLAASGGDARLTLTVLFTDDAAVRTLNRQWRGKDKPTNVLSFPGDWLELEEEDIAALAEGADVPPAHIGDIALALETIRAEATEQGKTPRDHLLHLLLHGTLHLLGYDHEEEAEADAMEALETRLLADLGVADPYLDRLEEHETPR</sequence>
<gene>
    <name evidence="7 8" type="primary">ybeY</name>
    <name evidence="8" type="ORF">CHR90_13910</name>
</gene>
<dbReference type="OrthoDB" id="9807740at2"/>
<dbReference type="PANTHER" id="PTHR46986">
    <property type="entry name" value="ENDORIBONUCLEASE YBEY, CHLOROPLASTIC"/>
    <property type="match status" value="1"/>
</dbReference>
<comment type="similarity">
    <text evidence="1 7">Belongs to the endoribonuclease YbeY family.</text>
</comment>
<comment type="subcellular location">
    <subcellularLocation>
        <location evidence="7">Cytoplasm</location>
    </subcellularLocation>
</comment>
<dbReference type="PANTHER" id="PTHR46986:SF1">
    <property type="entry name" value="ENDORIBONUCLEASE YBEY, CHLOROPLASTIC"/>
    <property type="match status" value="1"/>
</dbReference>
<dbReference type="EC" id="3.1.-.-" evidence="7"/>
<comment type="caution">
    <text evidence="8">The sequence shown here is derived from an EMBL/GenBank/DDBJ whole genome shotgun (WGS) entry which is preliminary data.</text>
</comment>
<feature type="binding site" evidence="7">
    <location>
        <position position="143"/>
    </location>
    <ligand>
        <name>Zn(2+)</name>
        <dbReference type="ChEBI" id="CHEBI:29105"/>
        <note>catalytic</note>
    </ligand>
</feature>
<keyword evidence="4 7" id="KW-0255">Endonuclease</keyword>
<keyword evidence="7" id="KW-0963">Cytoplasm</keyword>
<name>A0A255XNP7_9PROT</name>
<keyword evidence="2 7" id="KW-0540">Nuclease</keyword>
<dbReference type="GO" id="GO:0008270">
    <property type="term" value="F:zinc ion binding"/>
    <property type="evidence" value="ECO:0007669"/>
    <property type="project" value="UniProtKB-UniRule"/>
</dbReference>
<evidence type="ECO:0000256" key="7">
    <source>
        <dbReference type="HAMAP-Rule" id="MF_00009"/>
    </source>
</evidence>
<dbReference type="PROSITE" id="PS01306">
    <property type="entry name" value="UPF0054"/>
    <property type="match status" value="1"/>
</dbReference>
<evidence type="ECO:0000256" key="4">
    <source>
        <dbReference type="ARBA" id="ARBA00022759"/>
    </source>
</evidence>
<proteinExistence type="inferred from homology"/>
<dbReference type="SUPFAM" id="SSF55486">
    <property type="entry name" value="Metalloproteases ('zincins'), catalytic domain"/>
    <property type="match status" value="1"/>
</dbReference>
<evidence type="ECO:0000256" key="1">
    <source>
        <dbReference type="ARBA" id="ARBA00010875"/>
    </source>
</evidence>
<keyword evidence="7" id="KW-0690">Ribosome biogenesis</keyword>
<keyword evidence="9" id="KW-1185">Reference proteome</keyword>
<comment type="function">
    <text evidence="7">Single strand-specific metallo-endoribonuclease involved in late-stage 70S ribosome quality control and in maturation of the 3' terminus of the 16S rRNA.</text>
</comment>
<dbReference type="GO" id="GO:0005737">
    <property type="term" value="C:cytoplasm"/>
    <property type="evidence" value="ECO:0007669"/>
    <property type="project" value="UniProtKB-SubCell"/>
</dbReference>
<feature type="binding site" evidence="7">
    <location>
        <position position="147"/>
    </location>
    <ligand>
        <name>Zn(2+)</name>
        <dbReference type="ChEBI" id="CHEBI:29105"/>
        <note>catalytic</note>
    </ligand>
</feature>
<dbReference type="InterPro" id="IPR023091">
    <property type="entry name" value="MetalPrtase_cat_dom_sf_prd"/>
</dbReference>
<dbReference type="InterPro" id="IPR020549">
    <property type="entry name" value="YbeY_CS"/>
</dbReference>
<reference evidence="8 9" key="1">
    <citation type="submission" date="2017-07" db="EMBL/GenBank/DDBJ databases">
        <title>Elstera cyanobacteriorum sp. nov., a novel bacterium isolated from cyanobacterial aggregates in a eutrophic lake.</title>
        <authorList>
            <person name="Cai H."/>
        </authorList>
    </citation>
    <scope>NUCLEOTIDE SEQUENCE [LARGE SCALE GENOMIC DNA]</scope>
    <source>
        <strain evidence="8 9">TH019</strain>
    </source>
</reference>
<protein>
    <recommendedName>
        <fullName evidence="7">Endoribonuclease YbeY</fullName>
        <ecNumber evidence="7">3.1.-.-</ecNumber>
    </recommendedName>
</protein>
<dbReference type="RefSeq" id="WP_094409617.1">
    <property type="nucleotide sequence ID" value="NZ_BMJZ01000002.1"/>
</dbReference>
<dbReference type="GO" id="GO:0004222">
    <property type="term" value="F:metalloendopeptidase activity"/>
    <property type="evidence" value="ECO:0007669"/>
    <property type="project" value="InterPro"/>
</dbReference>
<dbReference type="Proteomes" id="UP000216361">
    <property type="component" value="Unassembled WGS sequence"/>
</dbReference>
<evidence type="ECO:0000256" key="6">
    <source>
        <dbReference type="ARBA" id="ARBA00022833"/>
    </source>
</evidence>
<dbReference type="Gene3D" id="3.40.390.30">
    <property type="entry name" value="Metalloproteases ('zincins'), catalytic domain"/>
    <property type="match status" value="1"/>
</dbReference>
<evidence type="ECO:0000313" key="9">
    <source>
        <dbReference type="Proteomes" id="UP000216361"/>
    </source>
</evidence>
<dbReference type="NCBIfam" id="TIGR00043">
    <property type="entry name" value="rRNA maturation RNase YbeY"/>
    <property type="match status" value="1"/>
</dbReference>
<feature type="binding site" evidence="7">
    <location>
        <position position="153"/>
    </location>
    <ligand>
        <name>Zn(2+)</name>
        <dbReference type="ChEBI" id="CHEBI:29105"/>
        <note>catalytic</note>
    </ligand>
</feature>
<dbReference type="GO" id="GO:0004521">
    <property type="term" value="F:RNA endonuclease activity"/>
    <property type="evidence" value="ECO:0007669"/>
    <property type="project" value="UniProtKB-UniRule"/>
</dbReference>
<accession>A0A255XNP7</accession>
<keyword evidence="6 7" id="KW-0862">Zinc</keyword>
<dbReference type="EMBL" id="NOXS01000033">
    <property type="protein sequence ID" value="OYQ18055.1"/>
    <property type="molecule type" value="Genomic_DNA"/>
</dbReference>
<organism evidence="8 9">
    <name type="scientific">Elstera cyanobacteriorum</name>
    <dbReference type="NCBI Taxonomy" id="2022747"/>
    <lineage>
        <taxon>Bacteria</taxon>
        <taxon>Pseudomonadati</taxon>
        <taxon>Pseudomonadota</taxon>
        <taxon>Alphaproteobacteria</taxon>
        <taxon>Rhodospirillales</taxon>
        <taxon>Rhodospirillaceae</taxon>
        <taxon>Elstera</taxon>
    </lineage>
</organism>
<dbReference type="InterPro" id="IPR002036">
    <property type="entry name" value="YbeY"/>
</dbReference>
<keyword evidence="7" id="KW-0698">rRNA processing</keyword>
<evidence type="ECO:0000256" key="5">
    <source>
        <dbReference type="ARBA" id="ARBA00022801"/>
    </source>
</evidence>
<dbReference type="AlphaFoldDB" id="A0A255XNP7"/>
<dbReference type="Pfam" id="PF02130">
    <property type="entry name" value="YbeY"/>
    <property type="match status" value="1"/>
</dbReference>
<dbReference type="HAMAP" id="MF_00009">
    <property type="entry name" value="Endoribonucl_YbeY"/>
    <property type="match status" value="1"/>
</dbReference>
<dbReference type="GO" id="GO:0006364">
    <property type="term" value="P:rRNA processing"/>
    <property type="evidence" value="ECO:0007669"/>
    <property type="project" value="UniProtKB-UniRule"/>
</dbReference>
<evidence type="ECO:0000256" key="2">
    <source>
        <dbReference type="ARBA" id="ARBA00022722"/>
    </source>
</evidence>
<comment type="cofactor">
    <cofactor evidence="7">
        <name>Zn(2+)</name>
        <dbReference type="ChEBI" id="CHEBI:29105"/>
    </cofactor>
    <text evidence="7">Binds 1 zinc ion.</text>
</comment>
<keyword evidence="3 7" id="KW-0479">Metal-binding</keyword>